<reference evidence="1 2" key="1">
    <citation type="submission" date="2014-12" db="EMBL/GenBank/DDBJ databases">
        <title>Complete genome sequence of Francisella guanzhouensis strain 08HL01032 isolated from air-conditioning system in China.</title>
        <authorList>
            <person name="Svensson D."/>
            <person name="Ohrman C."/>
            <person name="Backman S."/>
            <person name="Karlsson E."/>
            <person name="Nilsson E."/>
            <person name="Bystrom M."/>
            <person name="Larkeryd A."/>
            <person name="Stenberg P."/>
            <person name="Scholtz H.C."/>
            <person name="Forsman M."/>
            <person name="Sjodin A."/>
        </authorList>
    </citation>
    <scope>NUCLEOTIDE SEQUENCE [LARGE SCALE GENOMIC DNA]</scope>
    <source>
        <strain evidence="1 2">08HL01032</strain>
    </source>
</reference>
<dbReference type="KEGG" id="fgu:SD28_07385"/>
<proteinExistence type="predicted"/>
<dbReference type="AlphaFoldDB" id="A0A0A8EBB2"/>
<dbReference type="HOGENOM" id="CLU_1022148_0_0_6"/>
<dbReference type="RefSeq" id="WP_039125536.1">
    <property type="nucleotide sequence ID" value="NZ_CP010427.1"/>
</dbReference>
<keyword evidence="2" id="KW-1185">Reference proteome</keyword>
<dbReference type="EMBL" id="CP010427">
    <property type="protein sequence ID" value="AJC49451.1"/>
    <property type="molecule type" value="Genomic_DNA"/>
</dbReference>
<organism evidence="1 2">
    <name type="scientific">Allofrancisella guangzhouensis</name>
    <dbReference type="NCBI Taxonomy" id="594679"/>
    <lineage>
        <taxon>Bacteria</taxon>
        <taxon>Pseudomonadati</taxon>
        <taxon>Pseudomonadota</taxon>
        <taxon>Gammaproteobacteria</taxon>
        <taxon>Thiotrichales</taxon>
        <taxon>Francisellaceae</taxon>
        <taxon>Allofrancisella</taxon>
    </lineage>
</organism>
<sequence>MRKFILSLACICSLNAAYSEDSIIDLYFVNDTKESIDFGLSVISGGIDASNKHEDSIERANIGKIIRAVRVYNFSRINTTMLNNYNYYLAGQKSPPYQYLQRSGYKDYISFYVLKKSDGKVYRLHQKLVGGYCNLDEKDSPTIYKYTGDKLYVIPNSTSECSFTLVEDGYPQPESRGGDTNLLSSSPPLVITPDNPTGDLNNSVSNLTNSTENVTNNTDSSNKVTYLDQSDTSIDAEDGKANFQIELQKNPDLEQQLDDEYFAITGVHRAKA</sequence>
<evidence type="ECO:0000313" key="2">
    <source>
        <dbReference type="Proteomes" id="UP000031104"/>
    </source>
</evidence>
<protein>
    <submittedName>
        <fullName evidence="1">Uncharacterized protein</fullName>
    </submittedName>
</protein>
<name>A0A0A8EBB2_9GAMM</name>
<accession>A0A0A8EBB2</accession>
<dbReference type="Proteomes" id="UP000031104">
    <property type="component" value="Chromosome"/>
</dbReference>
<dbReference type="STRING" id="594679.SD28_07385"/>
<evidence type="ECO:0000313" key="1">
    <source>
        <dbReference type="EMBL" id="AJC49451.1"/>
    </source>
</evidence>
<gene>
    <name evidence="1" type="ORF">SD28_07385</name>
</gene>